<reference evidence="4 5" key="1">
    <citation type="journal article" date="2015" name="Parasit. Vectors">
        <title>Draft genome of the scabies mite.</title>
        <authorList>
            <person name="Rider S.D.Jr."/>
            <person name="Morgan M.S."/>
            <person name="Arlian L.G."/>
        </authorList>
    </citation>
    <scope>NUCLEOTIDE SEQUENCE [LARGE SCALE GENOMIC DNA]</scope>
    <source>
        <strain evidence="4">Arlian Lab</strain>
    </source>
</reference>
<dbReference type="AlphaFoldDB" id="A0A132AK83"/>
<dbReference type="PANTHER" id="PTHR21448:SF0">
    <property type="entry name" value="PROTEIN PHOSPHATASE 1 REGULATORY SUBUNIT 21"/>
    <property type="match status" value="1"/>
</dbReference>
<evidence type="ECO:0000259" key="3">
    <source>
        <dbReference type="Pfam" id="PF21636"/>
    </source>
</evidence>
<gene>
    <name evidence="4" type="ORF">QR98_0098090</name>
</gene>
<dbReference type="VEuPathDB" id="VectorBase:SSCA009778"/>
<evidence type="ECO:0000256" key="2">
    <source>
        <dbReference type="SAM" id="MobiDB-lite"/>
    </source>
</evidence>
<keyword evidence="1" id="KW-0175">Coiled coil</keyword>
<dbReference type="InterPro" id="IPR040024">
    <property type="entry name" value="PPP1R21"/>
</dbReference>
<dbReference type="PANTHER" id="PTHR21448">
    <property type="entry name" value="SMOOTH MUSCLE MYOSIN HEAVY CHAIN-RELATED"/>
    <property type="match status" value="1"/>
</dbReference>
<evidence type="ECO:0000313" key="4">
    <source>
        <dbReference type="EMBL" id="KPM11239.1"/>
    </source>
</evidence>
<evidence type="ECO:0000256" key="1">
    <source>
        <dbReference type="SAM" id="Coils"/>
    </source>
</evidence>
<organism evidence="4 5">
    <name type="scientific">Sarcoptes scabiei</name>
    <name type="common">Itch mite</name>
    <name type="synonym">Acarus scabiei</name>
    <dbReference type="NCBI Taxonomy" id="52283"/>
    <lineage>
        <taxon>Eukaryota</taxon>
        <taxon>Metazoa</taxon>
        <taxon>Ecdysozoa</taxon>
        <taxon>Arthropoda</taxon>
        <taxon>Chelicerata</taxon>
        <taxon>Arachnida</taxon>
        <taxon>Acari</taxon>
        <taxon>Acariformes</taxon>
        <taxon>Sarcoptiformes</taxon>
        <taxon>Astigmata</taxon>
        <taxon>Psoroptidia</taxon>
        <taxon>Sarcoptoidea</taxon>
        <taxon>Sarcoptidae</taxon>
        <taxon>Sarcoptinae</taxon>
        <taxon>Sarcoptes</taxon>
    </lineage>
</organism>
<comment type="caution">
    <text evidence="4">The sequence shown here is derived from an EMBL/GenBank/DDBJ whole genome shotgun (WGS) entry which is preliminary data.</text>
</comment>
<name>A0A132AK83_SARSC</name>
<proteinExistence type="predicted"/>
<protein>
    <submittedName>
        <fullName evidence="4">Coiled-coil domain-containing protein 13</fullName>
    </submittedName>
</protein>
<feature type="compositionally biased region" description="Basic and acidic residues" evidence="2">
    <location>
        <begin position="184"/>
        <end position="194"/>
    </location>
</feature>
<accession>A0A132AK83</accession>
<dbReference type="Pfam" id="PF21636">
    <property type="entry name" value="PPP1R21_C"/>
    <property type="match status" value="1"/>
</dbReference>
<dbReference type="GO" id="GO:0016020">
    <property type="term" value="C:membrane"/>
    <property type="evidence" value="ECO:0007669"/>
    <property type="project" value="TreeGrafter"/>
</dbReference>
<dbReference type="Proteomes" id="UP000616769">
    <property type="component" value="Unassembled WGS sequence"/>
</dbReference>
<evidence type="ECO:0000313" key="5">
    <source>
        <dbReference type="Proteomes" id="UP000616769"/>
    </source>
</evidence>
<dbReference type="InterPro" id="IPR049372">
    <property type="entry name" value="PPP1R21_C"/>
</dbReference>
<feature type="coiled-coil region" evidence="1">
    <location>
        <begin position="96"/>
        <end position="148"/>
    </location>
</feature>
<dbReference type="GO" id="GO:0005769">
    <property type="term" value="C:early endosome"/>
    <property type="evidence" value="ECO:0007669"/>
    <property type="project" value="TreeGrafter"/>
</dbReference>
<sequence>MEKKKSQNTKSLSRRDFDQEEDENSCVYFAELGSIQSMMRIFPRSSEIISIQNGESLEEKLKLQNSIIIKLYDDLQSIDSMANAFKNELEIVSERLLRESEKNISLNEKIAQLERTTEELREEHQTLTNSYENQLQAMSEHLISLNEKFLMQKDEIEAYRNDRTNVVGSPESNQKKRTTNNQKRKSDSKAIVKS</sequence>
<feature type="domain" description="Protein phosphatase 1 regulatory subunit 21 C-terminal" evidence="3">
    <location>
        <begin position="36"/>
        <end position="160"/>
    </location>
</feature>
<feature type="region of interest" description="Disordered" evidence="2">
    <location>
        <begin position="1"/>
        <end position="21"/>
    </location>
</feature>
<dbReference type="EMBL" id="JXLN01016747">
    <property type="protein sequence ID" value="KPM11239.1"/>
    <property type="molecule type" value="Genomic_DNA"/>
</dbReference>
<dbReference type="OrthoDB" id="5566667at2759"/>
<feature type="region of interest" description="Disordered" evidence="2">
    <location>
        <begin position="161"/>
        <end position="194"/>
    </location>
</feature>